<evidence type="ECO:0000256" key="5">
    <source>
        <dbReference type="ARBA" id="ARBA00022801"/>
    </source>
</evidence>
<dbReference type="UniPathway" id="UPA00031">
    <property type="reaction ID" value="UER00013"/>
</dbReference>
<keyword evidence="5 8" id="KW-0378">Hydrolase</keyword>
<evidence type="ECO:0000259" key="9">
    <source>
        <dbReference type="Pfam" id="PF02811"/>
    </source>
</evidence>
<name>A0A2G3E5E8_9FIRM</name>
<evidence type="ECO:0000313" key="11">
    <source>
        <dbReference type="Proteomes" id="UP000224563"/>
    </source>
</evidence>
<sequence length="267" mass="30678">MWDAHMHCHFSGDSDASPESMIASAMDKNLAGICFTDHLDYDYPNEPDAFLLDFESYEKKILSLQQEYDGIFPVNMGIEVGLQPHIADQNRQAVEAHPFDFVIGSSHTCDRLDPYYPSFYEGRTEEAAYRRYFESILENIDTPVDFDVYGHLDYVVRYGPNKNQNYSYEKYADVIDEILIRLIRRDKGIEVNTAGFKYGLCAPNPCPQIIRRYRELGGEILTIGADAHQPEHVGYAFDQIPALLKDCGFNYYTVFTARVPVFYKLPD</sequence>
<dbReference type="PANTHER" id="PTHR21039">
    <property type="entry name" value="HISTIDINOL PHOSPHATASE-RELATED"/>
    <property type="match status" value="1"/>
</dbReference>
<proteinExistence type="inferred from homology"/>
<keyword evidence="6 8" id="KW-0368">Histidine biosynthesis</keyword>
<dbReference type="InterPro" id="IPR010140">
    <property type="entry name" value="Histidinol_P_phosphatase_HisJ"/>
</dbReference>
<comment type="caution">
    <text evidence="10">The sequence shown here is derived from an EMBL/GenBank/DDBJ whole genome shotgun (WGS) entry which is preliminary data.</text>
</comment>
<reference evidence="10 11" key="2">
    <citation type="submission" date="2017-10" db="EMBL/GenBank/DDBJ databases">
        <authorList>
            <person name="Banno H."/>
            <person name="Chua N.-H."/>
        </authorList>
    </citation>
    <scope>NUCLEOTIDE SEQUENCE [LARGE SCALE GENOMIC DNA]</scope>
    <source>
        <strain evidence="10 11">JK623</strain>
    </source>
</reference>
<dbReference type="EMBL" id="PDYG01000008">
    <property type="protein sequence ID" value="PHU38497.1"/>
    <property type="molecule type" value="Genomic_DNA"/>
</dbReference>
<dbReference type="EC" id="3.1.3.15" evidence="3 8"/>
<protein>
    <recommendedName>
        <fullName evidence="3 8">Histidinol-phosphatase</fullName>
        <shortName evidence="8">HolPase</shortName>
        <ecNumber evidence="3 8">3.1.3.15</ecNumber>
    </recommendedName>
</protein>
<evidence type="ECO:0000256" key="4">
    <source>
        <dbReference type="ARBA" id="ARBA00022605"/>
    </source>
</evidence>
<dbReference type="InterPro" id="IPR004013">
    <property type="entry name" value="PHP_dom"/>
</dbReference>
<evidence type="ECO:0000256" key="7">
    <source>
        <dbReference type="ARBA" id="ARBA00049158"/>
    </source>
</evidence>
<feature type="domain" description="PHP" evidence="9">
    <location>
        <begin position="3"/>
        <end position="194"/>
    </location>
</feature>
<evidence type="ECO:0000256" key="3">
    <source>
        <dbReference type="ARBA" id="ARBA00013085"/>
    </source>
</evidence>
<dbReference type="Pfam" id="PF02811">
    <property type="entry name" value="PHP"/>
    <property type="match status" value="1"/>
</dbReference>
<reference evidence="10 11" key="1">
    <citation type="submission" date="2017-10" db="EMBL/GenBank/DDBJ databases">
        <title>Resolving the taxonomy of Roseburia spp., Eubacterium rectale and Agathobacter spp. through phylogenomic analysis.</title>
        <authorList>
            <person name="Sheridan P.O."/>
            <person name="Walker A.W."/>
            <person name="Duncan S.H."/>
            <person name="Scott K.P."/>
            <person name="Toole P.W.O."/>
            <person name="Luis P."/>
            <person name="Flint H.J."/>
        </authorList>
    </citation>
    <scope>NUCLEOTIDE SEQUENCE [LARGE SCALE GENOMIC DNA]</scope>
    <source>
        <strain evidence="10 11">JK623</strain>
    </source>
</reference>
<evidence type="ECO:0000256" key="1">
    <source>
        <dbReference type="ARBA" id="ARBA00004970"/>
    </source>
</evidence>
<evidence type="ECO:0000313" key="10">
    <source>
        <dbReference type="EMBL" id="PHU38497.1"/>
    </source>
</evidence>
<organism evidence="10 11">
    <name type="scientific">Agathobacter ruminis</name>
    <dbReference type="NCBI Taxonomy" id="1712665"/>
    <lineage>
        <taxon>Bacteria</taxon>
        <taxon>Bacillati</taxon>
        <taxon>Bacillota</taxon>
        <taxon>Clostridia</taxon>
        <taxon>Lachnospirales</taxon>
        <taxon>Lachnospiraceae</taxon>
        <taxon>Agathobacter</taxon>
    </lineage>
</organism>
<dbReference type="AlphaFoldDB" id="A0A2G3E5E8"/>
<comment type="similarity">
    <text evidence="2 8">Belongs to the PHP hydrolase family. HisK subfamily.</text>
</comment>
<gene>
    <name evidence="10" type="ORF">CSX02_02820</name>
</gene>
<evidence type="ECO:0000256" key="8">
    <source>
        <dbReference type="RuleBase" id="RU366003"/>
    </source>
</evidence>
<comment type="catalytic activity">
    <reaction evidence="7 8">
        <text>L-histidinol phosphate + H2O = L-histidinol + phosphate</text>
        <dbReference type="Rhea" id="RHEA:14465"/>
        <dbReference type="ChEBI" id="CHEBI:15377"/>
        <dbReference type="ChEBI" id="CHEBI:43474"/>
        <dbReference type="ChEBI" id="CHEBI:57699"/>
        <dbReference type="ChEBI" id="CHEBI:57980"/>
        <dbReference type="EC" id="3.1.3.15"/>
    </reaction>
</comment>
<dbReference type="InterPro" id="IPR016195">
    <property type="entry name" value="Pol/histidinol_Pase-like"/>
</dbReference>
<evidence type="ECO:0000256" key="6">
    <source>
        <dbReference type="ARBA" id="ARBA00023102"/>
    </source>
</evidence>
<accession>A0A2G3E5E8</accession>
<dbReference type="Proteomes" id="UP000224563">
    <property type="component" value="Unassembled WGS sequence"/>
</dbReference>
<keyword evidence="4 8" id="KW-0028">Amino-acid biosynthesis</keyword>
<dbReference type="GO" id="GO:0005737">
    <property type="term" value="C:cytoplasm"/>
    <property type="evidence" value="ECO:0007669"/>
    <property type="project" value="TreeGrafter"/>
</dbReference>
<dbReference type="Gene3D" id="3.20.20.140">
    <property type="entry name" value="Metal-dependent hydrolases"/>
    <property type="match status" value="1"/>
</dbReference>
<evidence type="ECO:0000256" key="2">
    <source>
        <dbReference type="ARBA" id="ARBA00009152"/>
    </source>
</evidence>
<comment type="pathway">
    <text evidence="1 8">Amino-acid biosynthesis; L-histidine biosynthesis; L-histidine from 5-phospho-alpha-D-ribose 1-diphosphate: step 8/9.</text>
</comment>
<dbReference type="SUPFAM" id="SSF89550">
    <property type="entry name" value="PHP domain-like"/>
    <property type="match status" value="1"/>
</dbReference>
<dbReference type="PANTHER" id="PTHR21039:SF0">
    <property type="entry name" value="HISTIDINOL-PHOSPHATASE"/>
    <property type="match status" value="1"/>
</dbReference>
<dbReference type="GO" id="GO:0004401">
    <property type="term" value="F:histidinol-phosphatase activity"/>
    <property type="evidence" value="ECO:0007669"/>
    <property type="project" value="UniProtKB-UniRule"/>
</dbReference>
<dbReference type="GO" id="GO:0000105">
    <property type="term" value="P:L-histidine biosynthetic process"/>
    <property type="evidence" value="ECO:0007669"/>
    <property type="project" value="UniProtKB-UniRule"/>
</dbReference>
<keyword evidence="11" id="KW-1185">Reference proteome</keyword>
<dbReference type="NCBIfam" id="TIGR01856">
    <property type="entry name" value="hisJ_fam"/>
    <property type="match status" value="1"/>
</dbReference>